<dbReference type="AlphaFoldDB" id="A0A565BDZ5"/>
<sequence length="124" mass="14058">MITQCDMKDLKHKGNIFSWSGQRITTHTGRRIRETIQSCLDKAMANSSWSALFPASETLFLKPIASDHQPVILTIEVKTSIPRGQFRFENRLLQDSRVAEVIKEGWNMPSGANLVDNNITNNKD</sequence>
<accession>A0A565BDZ5</accession>
<name>A0A565BDZ5_9BRAS</name>
<dbReference type="PANTHER" id="PTHR33710:SF79">
    <property type="entry name" value="OS06G0205337 PROTEIN"/>
    <property type="match status" value="1"/>
</dbReference>
<dbReference type="PANTHER" id="PTHR33710">
    <property type="entry name" value="BNAC02G09200D PROTEIN"/>
    <property type="match status" value="1"/>
</dbReference>
<keyword evidence="2" id="KW-1185">Reference proteome</keyword>
<reference evidence="1" key="1">
    <citation type="submission" date="2019-07" db="EMBL/GenBank/DDBJ databases">
        <authorList>
            <person name="Dittberner H."/>
        </authorList>
    </citation>
    <scope>NUCLEOTIDE SEQUENCE [LARGE SCALE GENOMIC DNA]</scope>
</reference>
<dbReference type="OrthoDB" id="1109962at2759"/>
<protein>
    <recommendedName>
        <fullName evidence="3">Endonuclease/exonuclease/phosphatase domain-containing protein</fullName>
    </recommendedName>
</protein>
<dbReference type="EMBL" id="CABITT030000003">
    <property type="protein sequence ID" value="VVA99076.1"/>
    <property type="molecule type" value="Genomic_DNA"/>
</dbReference>
<evidence type="ECO:0000313" key="1">
    <source>
        <dbReference type="EMBL" id="VVA99076.1"/>
    </source>
</evidence>
<gene>
    <name evidence="1" type="ORF">ANE_LOCUS9521</name>
</gene>
<dbReference type="SUPFAM" id="SSF56219">
    <property type="entry name" value="DNase I-like"/>
    <property type="match status" value="1"/>
</dbReference>
<proteinExistence type="predicted"/>
<organism evidence="1 2">
    <name type="scientific">Arabis nemorensis</name>
    <dbReference type="NCBI Taxonomy" id="586526"/>
    <lineage>
        <taxon>Eukaryota</taxon>
        <taxon>Viridiplantae</taxon>
        <taxon>Streptophyta</taxon>
        <taxon>Embryophyta</taxon>
        <taxon>Tracheophyta</taxon>
        <taxon>Spermatophyta</taxon>
        <taxon>Magnoliopsida</taxon>
        <taxon>eudicotyledons</taxon>
        <taxon>Gunneridae</taxon>
        <taxon>Pentapetalae</taxon>
        <taxon>rosids</taxon>
        <taxon>malvids</taxon>
        <taxon>Brassicales</taxon>
        <taxon>Brassicaceae</taxon>
        <taxon>Arabideae</taxon>
        <taxon>Arabis</taxon>
    </lineage>
</organism>
<dbReference type="InterPro" id="IPR036691">
    <property type="entry name" value="Endo/exonu/phosph_ase_sf"/>
</dbReference>
<evidence type="ECO:0000313" key="2">
    <source>
        <dbReference type="Proteomes" id="UP000489600"/>
    </source>
</evidence>
<dbReference type="Proteomes" id="UP000489600">
    <property type="component" value="Unassembled WGS sequence"/>
</dbReference>
<comment type="caution">
    <text evidence="1">The sequence shown here is derived from an EMBL/GenBank/DDBJ whole genome shotgun (WGS) entry which is preliminary data.</text>
</comment>
<evidence type="ECO:0008006" key="3">
    <source>
        <dbReference type="Google" id="ProtNLM"/>
    </source>
</evidence>